<sequence>MYRITFFIKESLDIFIFTMKRFLTCVPRVIQIKESIGYFLMTSLYSGIMMYRITFFIKESLDIFVFQMKCILTCITRVMQIKKVLTIA</sequence>
<keyword evidence="1" id="KW-1133">Transmembrane helix</keyword>
<feature type="transmembrane region" description="Helical" evidence="1">
    <location>
        <begin position="36"/>
        <end position="57"/>
    </location>
</feature>
<evidence type="ECO:0000256" key="1">
    <source>
        <dbReference type="SAM" id="Phobius"/>
    </source>
</evidence>
<comment type="caution">
    <text evidence="2">The sequence shown here is derived from an EMBL/GenBank/DDBJ whole genome shotgun (WGS) entry which is preliminary data.</text>
</comment>
<dbReference type="Proteomes" id="UP000094669">
    <property type="component" value="Unassembled WGS sequence"/>
</dbReference>
<evidence type="ECO:0000313" key="2">
    <source>
        <dbReference type="EMBL" id="PNV75122.1"/>
    </source>
</evidence>
<organism evidence="2 3">
    <name type="scientific">Leptospira inadai serovar Lyme</name>
    <dbReference type="NCBI Taxonomy" id="293084"/>
    <lineage>
        <taxon>Bacteria</taxon>
        <taxon>Pseudomonadati</taxon>
        <taxon>Spirochaetota</taxon>
        <taxon>Spirochaetia</taxon>
        <taxon>Leptospirales</taxon>
        <taxon>Leptospiraceae</taxon>
        <taxon>Leptospira</taxon>
    </lineage>
</organism>
<proteinExistence type="predicted"/>
<keyword evidence="1" id="KW-0472">Membrane</keyword>
<dbReference type="EMBL" id="MCRM02000008">
    <property type="protein sequence ID" value="PNV75122.1"/>
    <property type="molecule type" value="Genomic_DNA"/>
</dbReference>
<protein>
    <submittedName>
        <fullName evidence="2">Uncharacterized protein</fullName>
    </submittedName>
</protein>
<keyword evidence="1" id="KW-0812">Transmembrane</keyword>
<evidence type="ECO:0000313" key="3">
    <source>
        <dbReference type="Proteomes" id="UP000094669"/>
    </source>
</evidence>
<reference evidence="2" key="1">
    <citation type="submission" date="2018-01" db="EMBL/GenBank/DDBJ databases">
        <title>Genomic characterization of Leptospira inadai serogroup Lyme isolated from captured rat in Brazil and comparative analysis with human reference strain.</title>
        <authorList>
            <person name="Moreno L.Z."/>
            <person name="Loureiro A.P."/>
            <person name="Miraglia F."/>
            <person name="Kremer F.S."/>
            <person name="Eslabao M.R."/>
            <person name="Dellagostin O.A."/>
            <person name="Lilenbaum W."/>
            <person name="Moreno A.M."/>
        </authorList>
    </citation>
    <scope>NUCLEOTIDE SEQUENCE [LARGE SCALE GENOMIC DNA]</scope>
    <source>
        <strain evidence="2">M34/99</strain>
    </source>
</reference>
<name>A0ABX4YJC7_9LEPT</name>
<keyword evidence="3" id="KW-1185">Reference proteome</keyword>
<accession>A0ABX4YJC7</accession>
<gene>
    <name evidence="2" type="ORF">BES34_009485</name>
</gene>